<evidence type="ECO:0000256" key="1">
    <source>
        <dbReference type="ARBA" id="ARBA00005578"/>
    </source>
</evidence>
<gene>
    <name evidence="4" type="ORF">SAMN05421686_10943</name>
</gene>
<dbReference type="STRING" id="484498.SAMN05421686_10943"/>
<dbReference type="Pfam" id="PF01722">
    <property type="entry name" value="BolA"/>
    <property type="match status" value="1"/>
</dbReference>
<dbReference type="PANTHER" id="PTHR46229">
    <property type="entry name" value="BOLA TRANSCRIPTION REGULATOR"/>
    <property type="match status" value="1"/>
</dbReference>
<dbReference type="OrthoDB" id="9801469at2"/>
<dbReference type="GO" id="GO:0006351">
    <property type="term" value="P:DNA-templated transcription"/>
    <property type="evidence" value="ECO:0007669"/>
    <property type="project" value="TreeGrafter"/>
</dbReference>
<dbReference type="PIRSF" id="PIRSF003113">
    <property type="entry name" value="BolA"/>
    <property type="match status" value="1"/>
</dbReference>
<dbReference type="EMBL" id="FTOH01000009">
    <property type="protein sequence ID" value="SIT07365.1"/>
    <property type="molecule type" value="Genomic_DNA"/>
</dbReference>
<comment type="similarity">
    <text evidence="1 2">Belongs to the BolA/IbaG family.</text>
</comment>
<evidence type="ECO:0000313" key="4">
    <source>
        <dbReference type="EMBL" id="SIT07365.1"/>
    </source>
</evidence>
<organism evidence="4 5">
    <name type="scientific">Thalassolituus maritimus</name>
    <dbReference type="NCBI Taxonomy" id="484498"/>
    <lineage>
        <taxon>Bacteria</taxon>
        <taxon>Pseudomonadati</taxon>
        <taxon>Pseudomonadota</taxon>
        <taxon>Gammaproteobacteria</taxon>
        <taxon>Oceanospirillales</taxon>
        <taxon>Oceanospirillaceae</taxon>
        <taxon>Thalassolituus</taxon>
    </lineage>
</organism>
<evidence type="ECO:0000313" key="5">
    <source>
        <dbReference type="Proteomes" id="UP000185639"/>
    </source>
</evidence>
<evidence type="ECO:0000256" key="3">
    <source>
        <dbReference type="SAM" id="MobiDB-lite"/>
    </source>
</evidence>
<keyword evidence="5" id="KW-1185">Reference proteome</keyword>
<dbReference type="PANTHER" id="PTHR46229:SF2">
    <property type="entry name" value="BOLA-LIKE PROTEIN 1"/>
    <property type="match status" value="1"/>
</dbReference>
<dbReference type="Proteomes" id="UP000185639">
    <property type="component" value="Unassembled WGS sequence"/>
</dbReference>
<dbReference type="Gene3D" id="3.10.20.90">
    <property type="entry name" value="Phosphatidylinositol 3-kinase Catalytic Subunit, Chain A, domain 1"/>
    <property type="match status" value="1"/>
</dbReference>
<reference evidence="5" key="1">
    <citation type="submission" date="2017-01" db="EMBL/GenBank/DDBJ databases">
        <authorList>
            <person name="Varghese N."/>
            <person name="Submissions S."/>
        </authorList>
    </citation>
    <scope>NUCLEOTIDE SEQUENCE [LARGE SCALE GENOMIC DNA]</scope>
    <source>
        <strain evidence="5">DSM 24913</strain>
    </source>
</reference>
<sequence>MSQERTAQLIEQKLSMLEPKFLRIDNESHMHSGPATDSHFKVTLVSSAFDGVRTVARHQKVYGILSDELAGPVHALSLHLHTPEEWQTDSTIPDSPACMGGSKHD</sequence>
<dbReference type="GO" id="GO:0005829">
    <property type="term" value="C:cytosol"/>
    <property type="evidence" value="ECO:0007669"/>
    <property type="project" value="TreeGrafter"/>
</dbReference>
<accession>A0A1N7P9P2</accession>
<proteinExistence type="inferred from homology"/>
<feature type="region of interest" description="Disordered" evidence="3">
    <location>
        <begin position="84"/>
        <end position="105"/>
    </location>
</feature>
<dbReference type="AlphaFoldDB" id="A0A1N7P9P2"/>
<dbReference type="SUPFAM" id="SSF82657">
    <property type="entry name" value="BolA-like"/>
    <property type="match status" value="1"/>
</dbReference>
<dbReference type="InterPro" id="IPR050961">
    <property type="entry name" value="BolA/IbaG_stress_morph_reg"/>
</dbReference>
<dbReference type="InterPro" id="IPR002634">
    <property type="entry name" value="BolA"/>
</dbReference>
<protein>
    <submittedName>
        <fullName evidence="4">Transcriptional regulator, BolA protein family</fullName>
    </submittedName>
</protein>
<evidence type="ECO:0000256" key="2">
    <source>
        <dbReference type="RuleBase" id="RU003860"/>
    </source>
</evidence>
<dbReference type="RefSeq" id="WP_076517059.1">
    <property type="nucleotide sequence ID" value="NZ_FTOH01000009.1"/>
</dbReference>
<dbReference type="InterPro" id="IPR036065">
    <property type="entry name" value="BolA-like_sf"/>
</dbReference>
<name>A0A1N7P9P2_9GAMM</name>